<dbReference type="EMBL" id="CP031194">
    <property type="protein sequence ID" value="AXG79524.1"/>
    <property type="molecule type" value="Genomic_DNA"/>
</dbReference>
<dbReference type="GO" id="GO:0004497">
    <property type="term" value="F:monooxygenase activity"/>
    <property type="evidence" value="ECO:0007669"/>
    <property type="project" value="UniProtKB-KW"/>
</dbReference>
<feature type="domain" description="FAD-binding" evidence="6">
    <location>
        <begin position="9"/>
        <end position="346"/>
    </location>
</feature>
<dbReference type="InterPro" id="IPR050493">
    <property type="entry name" value="FAD-dep_Monooxygenase_BioMet"/>
</dbReference>
<dbReference type="GO" id="GO:0071949">
    <property type="term" value="F:FAD binding"/>
    <property type="evidence" value="ECO:0007669"/>
    <property type="project" value="InterPro"/>
</dbReference>
<evidence type="ECO:0000313" key="8">
    <source>
        <dbReference type="Proteomes" id="UP000253868"/>
    </source>
</evidence>
<proteinExistence type="predicted"/>
<name>A0A345HS50_9ACTN</name>
<evidence type="ECO:0000256" key="2">
    <source>
        <dbReference type="ARBA" id="ARBA00022630"/>
    </source>
</evidence>
<keyword evidence="5 7" id="KW-0503">Monooxygenase</keyword>
<dbReference type="InterPro" id="IPR002938">
    <property type="entry name" value="FAD-bd"/>
</dbReference>
<keyword evidence="4" id="KW-0560">Oxidoreductase</keyword>
<protein>
    <submittedName>
        <fullName evidence="7">Salicylate 1-monooxygenase</fullName>
    </submittedName>
</protein>
<evidence type="ECO:0000256" key="1">
    <source>
        <dbReference type="ARBA" id="ARBA00001974"/>
    </source>
</evidence>
<dbReference type="PRINTS" id="PR00420">
    <property type="entry name" value="RNGMNOXGNASE"/>
</dbReference>
<dbReference type="SUPFAM" id="SSF51905">
    <property type="entry name" value="FAD/NAD(P)-binding domain"/>
    <property type="match status" value="1"/>
</dbReference>
<evidence type="ECO:0000313" key="7">
    <source>
        <dbReference type="EMBL" id="AXG79524.1"/>
    </source>
</evidence>
<evidence type="ECO:0000256" key="4">
    <source>
        <dbReference type="ARBA" id="ARBA00023002"/>
    </source>
</evidence>
<dbReference type="PANTHER" id="PTHR13789">
    <property type="entry name" value="MONOOXYGENASE"/>
    <property type="match status" value="1"/>
</dbReference>
<dbReference type="RefSeq" id="WP_114660853.1">
    <property type="nucleotide sequence ID" value="NZ_CP031194.1"/>
</dbReference>
<dbReference type="KEGG" id="spad:DVK44_19830"/>
<evidence type="ECO:0000256" key="3">
    <source>
        <dbReference type="ARBA" id="ARBA00022827"/>
    </source>
</evidence>
<dbReference type="Pfam" id="PF01494">
    <property type="entry name" value="FAD_binding_3"/>
    <property type="match status" value="1"/>
</dbReference>
<organism evidence="7 8">
    <name type="scientific">Streptomyces paludis</name>
    <dbReference type="NCBI Taxonomy" id="2282738"/>
    <lineage>
        <taxon>Bacteria</taxon>
        <taxon>Bacillati</taxon>
        <taxon>Actinomycetota</taxon>
        <taxon>Actinomycetes</taxon>
        <taxon>Kitasatosporales</taxon>
        <taxon>Streptomycetaceae</taxon>
        <taxon>Streptomyces</taxon>
    </lineage>
</organism>
<comment type="cofactor">
    <cofactor evidence="1">
        <name>FAD</name>
        <dbReference type="ChEBI" id="CHEBI:57692"/>
    </cofactor>
</comment>
<dbReference type="InterPro" id="IPR036188">
    <property type="entry name" value="FAD/NAD-bd_sf"/>
</dbReference>
<accession>A0A345HS50</accession>
<keyword evidence="3" id="KW-0274">FAD</keyword>
<dbReference type="AlphaFoldDB" id="A0A345HS50"/>
<dbReference type="PANTHER" id="PTHR13789:SF318">
    <property type="entry name" value="GERANYLGERANYL DIPHOSPHATE REDUCTASE"/>
    <property type="match status" value="1"/>
</dbReference>
<dbReference type="OrthoDB" id="9782160at2"/>
<reference evidence="8" key="1">
    <citation type="submission" date="2018-07" db="EMBL/GenBank/DDBJ databases">
        <authorList>
            <person name="Zhao J."/>
        </authorList>
    </citation>
    <scope>NUCLEOTIDE SEQUENCE [LARGE SCALE GENOMIC DNA]</scope>
    <source>
        <strain evidence="8">GSSD-12</strain>
    </source>
</reference>
<dbReference type="SUPFAM" id="SSF54373">
    <property type="entry name" value="FAD-linked reductases, C-terminal domain"/>
    <property type="match status" value="1"/>
</dbReference>
<dbReference type="Proteomes" id="UP000253868">
    <property type="component" value="Chromosome"/>
</dbReference>
<sequence length="388" mass="41149">MVQRTKSLNVAVVGAGITGLTLAAALRRAGVDCEVYERTPAFGRIGAGIQLAPNATRLLHQLGLADPLSRVAVRSTAIEVRSGETGALSGRVPLDDCEDRFGAPYCLLTRADLHSLLASAVPEGTVRFGKACQSLDETPEGVEIRFTDGTSARADVVVGADGIRSGVRQGRVRDEPVYSGLSVHRGLVPTDRLPSFFGEPRSTLWSGEGKHFVSYPVAAGRLVNFVATLPARQWHAESWSEPGEVADVAAAFADWDEALHTLITAAESVTRWALHTRNADLPWSTHRTTLAGDAAHPMLPFMAQGANQGIEDAFALASALAGGDPTDPAGALRRYEHARRPRALMVQQMSAGAARSFHAPDGDTTVVDALGALTDLFAHDAELLEPSP</sequence>
<keyword evidence="8" id="KW-1185">Reference proteome</keyword>
<keyword evidence="2" id="KW-0285">Flavoprotein</keyword>
<dbReference type="Gene3D" id="3.50.50.60">
    <property type="entry name" value="FAD/NAD(P)-binding domain"/>
    <property type="match status" value="1"/>
</dbReference>
<evidence type="ECO:0000259" key="6">
    <source>
        <dbReference type="Pfam" id="PF01494"/>
    </source>
</evidence>
<gene>
    <name evidence="7" type="ORF">DVK44_19830</name>
</gene>
<evidence type="ECO:0000256" key="5">
    <source>
        <dbReference type="ARBA" id="ARBA00023033"/>
    </source>
</evidence>